<accession>F8F980</accession>
<evidence type="ECO:0000313" key="6">
    <source>
        <dbReference type="Proteomes" id="UP000006620"/>
    </source>
</evidence>
<evidence type="ECO:0000313" key="5">
    <source>
        <dbReference type="EMBL" id="AEI43008.1"/>
    </source>
</evidence>
<evidence type="ECO:0000256" key="2">
    <source>
        <dbReference type="ARBA" id="ARBA00022679"/>
    </source>
</evidence>
<evidence type="ECO:0000256" key="1">
    <source>
        <dbReference type="ARBA" id="ARBA00008467"/>
    </source>
</evidence>
<reference evidence="5 6" key="2">
    <citation type="journal article" date="2013" name="Genome Announc.">
        <title>Genome Sequence of Growth-Improving Paenibacillus mucilaginosus Strain KNP414.</title>
        <authorList>
            <person name="Lu J.J."/>
            <person name="Wang J.F."/>
            <person name="Hu X.F."/>
        </authorList>
    </citation>
    <scope>NUCLEOTIDE SEQUENCE [LARGE SCALE GENOMIC DNA]</scope>
    <source>
        <strain evidence="5 6">KNP414</strain>
    </source>
</reference>
<dbReference type="GO" id="GO:0006633">
    <property type="term" value="P:fatty acid biosynthetic process"/>
    <property type="evidence" value="ECO:0007669"/>
    <property type="project" value="InterPro"/>
</dbReference>
<dbReference type="Gene3D" id="3.40.47.10">
    <property type="match status" value="1"/>
</dbReference>
<dbReference type="PROSITE" id="PS00606">
    <property type="entry name" value="KS3_1"/>
    <property type="match status" value="1"/>
</dbReference>
<evidence type="ECO:0000256" key="3">
    <source>
        <dbReference type="RuleBase" id="RU003694"/>
    </source>
</evidence>
<reference evidence="6" key="1">
    <citation type="submission" date="2011-06" db="EMBL/GenBank/DDBJ databases">
        <title>Complete genome sequence of Paenibacillus mucilaginosus KNP414.</title>
        <authorList>
            <person name="Wang J."/>
            <person name="Hu S."/>
            <person name="Hu X."/>
            <person name="Zhang B."/>
            <person name="Dong D."/>
            <person name="Zhang S."/>
            <person name="Zhao K."/>
            <person name="Wu D."/>
        </authorList>
    </citation>
    <scope>NUCLEOTIDE SEQUENCE [LARGE SCALE GENOMIC DNA]</scope>
    <source>
        <strain evidence="6">KNP414</strain>
    </source>
</reference>
<dbReference type="GO" id="GO:0004315">
    <property type="term" value="F:3-oxoacyl-[acyl-carrier-protein] synthase activity"/>
    <property type="evidence" value="ECO:0007669"/>
    <property type="project" value="InterPro"/>
</dbReference>
<dbReference type="InterPro" id="IPR014030">
    <property type="entry name" value="Ketoacyl_synth_N"/>
</dbReference>
<dbReference type="PROSITE" id="PS52004">
    <property type="entry name" value="KS3_2"/>
    <property type="match status" value="1"/>
</dbReference>
<protein>
    <submittedName>
        <fullName evidence="5">Beta-ketoacyl acyl carrier protein synthase II</fullName>
    </submittedName>
</protein>
<gene>
    <name evidence="5" type="ordered locus">KNP414_04478</name>
</gene>
<dbReference type="SMART" id="SM00825">
    <property type="entry name" value="PKS_KS"/>
    <property type="match status" value="1"/>
</dbReference>
<dbReference type="InterPro" id="IPR014031">
    <property type="entry name" value="Ketoacyl_synth_C"/>
</dbReference>
<dbReference type="EMBL" id="CP002869">
    <property type="protein sequence ID" value="AEI43008.1"/>
    <property type="molecule type" value="Genomic_DNA"/>
</dbReference>
<comment type="similarity">
    <text evidence="1 3">Belongs to the thiolase-like superfamily. Beta-ketoacyl-ACP synthases family.</text>
</comment>
<dbReference type="Proteomes" id="UP000006620">
    <property type="component" value="Chromosome"/>
</dbReference>
<proteinExistence type="inferred from homology"/>
<dbReference type="KEGG" id="pms:KNP414_04478"/>
<dbReference type="PANTHER" id="PTHR11712">
    <property type="entry name" value="POLYKETIDE SYNTHASE-RELATED"/>
    <property type="match status" value="1"/>
</dbReference>
<name>F8F980_PAEMK</name>
<dbReference type="SUPFAM" id="SSF53901">
    <property type="entry name" value="Thiolase-like"/>
    <property type="match status" value="2"/>
</dbReference>
<dbReference type="HOGENOM" id="CLU_000022_69_0_9"/>
<dbReference type="InterPro" id="IPR000794">
    <property type="entry name" value="Beta-ketoacyl_synthase"/>
</dbReference>
<dbReference type="InterPro" id="IPR020841">
    <property type="entry name" value="PKS_Beta-ketoAc_synthase_dom"/>
</dbReference>
<feature type="domain" description="Ketosynthase family 3 (KS3)" evidence="4">
    <location>
        <begin position="9"/>
        <end position="408"/>
    </location>
</feature>
<dbReference type="CDD" id="cd00834">
    <property type="entry name" value="KAS_I_II"/>
    <property type="match status" value="1"/>
</dbReference>
<organism evidence="5 6">
    <name type="scientific">Paenibacillus mucilaginosus (strain KNP414)</name>
    <dbReference type="NCBI Taxonomy" id="1036673"/>
    <lineage>
        <taxon>Bacteria</taxon>
        <taxon>Bacillati</taxon>
        <taxon>Bacillota</taxon>
        <taxon>Bacilli</taxon>
        <taxon>Bacillales</taxon>
        <taxon>Paenibacillaceae</taxon>
        <taxon>Paenibacillus</taxon>
    </lineage>
</organism>
<keyword evidence="2 3" id="KW-0808">Transferase</keyword>
<dbReference type="PANTHER" id="PTHR11712:SF336">
    <property type="entry name" value="3-OXOACYL-[ACYL-CARRIER-PROTEIN] SYNTHASE, MITOCHONDRIAL"/>
    <property type="match status" value="1"/>
</dbReference>
<dbReference type="InterPro" id="IPR016039">
    <property type="entry name" value="Thiolase-like"/>
</dbReference>
<dbReference type="Pfam" id="PF00109">
    <property type="entry name" value="ketoacyl-synt"/>
    <property type="match status" value="1"/>
</dbReference>
<dbReference type="PATRIC" id="fig|1036673.3.peg.4115"/>
<evidence type="ECO:0000259" key="4">
    <source>
        <dbReference type="PROSITE" id="PS52004"/>
    </source>
</evidence>
<dbReference type="Pfam" id="PF02801">
    <property type="entry name" value="Ketoacyl-synt_C"/>
    <property type="match status" value="1"/>
</dbReference>
<dbReference type="InterPro" id="IPR018201">
    <property type="entry name" value="Ketoacyl_synth_AS"/>
</dbReference>
<sequence>MSGASISMQRRIAVTGLGVLSPAGSGKAKFWRAMTRGELGIGEIQAFDTSVFSVSRGGEVTDVDPASLLRVLDPSGVSRTTRLAAAAARMAAEDAGLQEAEYPPERVGVCFGTTMGNHTVLEQHHDEERSGNEPDIRLGAHYPYACISSAVSEEMGCEGPSFLIPTACAAGNYAISWGKELIEDGTLDAAIVGGSDALSRTCFAMFHRLGAIAPERCRPFDLDREGMMVSEGAAALILEDLDRAKARGAVIYAELLGYGLACDASHATAPHPEGLGAMLAMKRAMEDAGVGPEDISYISAHGTGTRANDSTESTAVRRTFGPLAEILPVSSIKSMIGHTMGAASAIEAVACALAVHHGVIPPTMNVETPDPDCVPNTVANQAQHMPVSVAMSNAFAFGGNISTILLGGAAE</sequence>
<dbReference type="AlphaFoldDB" id="F8F980"/>